<dbReference type="STRING" id="331648.BST97_03465"/>
<evidence type="ECO:0000313" key="3">
    <source>
        <dbReference type="Proteomes" id="UP000193431"/>
    </source>
</evidence>
<dbReference type="Proteomes" id="UP000193431">
    <property type="component" value="Chromosome"/>
</dbReference>
<keyword evidence="3" id="KW-1185">Reference proteome</keyword>
<accession>A0A1W6MHR1</accession>
<keyword evidence="1" id="KW-0472">Membrane</keyword>
<sequence length="73" mass="8812">MKPSHEPDELPWKTRLIYVSGYTFLTCILYFLARYYILEDPIGWKEGLFFTSFLFIGYLTFSKYFIKPKKNKP</sequence>
<evidence type="ECO:0000256" key="1">
    <source>
        <dbReference type="SAM" id="Phobius"/>
    </source>
</evidence>
<name>A0A1W6MHR1_9FLAO</name>
<protein>
    <submittedName>
        <fullName evidence="2">Uncharacterized protein</fullName>
    </submittedName>
</protein>
<reference evidence="2 3" key="1">
    <citation type="submission" date="2016-11" db="EMBL/GenBank/DDBJ databases">
        <title>Trade-off between light-utilization and light-protection in marine flavobacteria.</title>
        <authorList>
            <person name="Kumagai Y."/>
        </authorList>
    </citation>
    <scope>NUCLEOTIDE SEQUENCE [LARGE SCALE GENOMIC DNA]</scope>
    <source>
        <strain evidence="2 3">JCM 13191</strain>
    </source>
</reference>
<dbReference type="AlphaFoldDB" id="A0A1W6MHR1"/>
<keyword evidence="1" id="KW-1133">Transmembrane helix</keyword>
<feature type="transmembrane region" description="Helical" evidence="1">
    <location>
        <begin position="49"/>
        <end position="66"/>
    </location>
</feature>
<keyword evidence="1" id="KW-0812">Transmembrane</keyword>
<gene>
    <name evidence="2" type="ORF">BST97_03465</name>
</gene>
<evidence type="ECO:0000313" key="2">
    <source>
        <dbReference type="EMBL" id="ARN77122.1"/>
    </source>
</evidence>
<proteinExistence type="predicted"/>
<feature type="transmembrane region" description="Helical" evidence="1">
    <location>
        <begin position="16"/>
        <end position="37"/>
    </location>
</feature>
<organism evidence="2 3">
    <name type="scientific">Nonlabens spongiae</name>
    <dbReference type="NCBI Taxonomy" id="331648"/>
    <lineage>
        <taxon>Bacteria</taxon>
        <taxon>Pseudomonadati</taxon>
        <taxon>Bacteroidota</taxon>
        <taxon>Flavobacteriia</taxon>
        <taxon>Flavobacteriales</taxon>
        <taxon>Flavobacteriaceae</taxon>
        <taxon>Nonlabens</taxon>
    </lineage>
</organism>
<dbReference type="EMBL" id="CP019344">
    <property type="protein sequence ID" value="ARN77122.1"/>
    <property type="molecule type" value="Genomic_DNA"/>
</dbReference>